<accession>A0A917VBC4</accession>
<keyword evidence="2" id="KW-1185">Reference proteome</keyword>
<reference evidence="1" key="2">
    <citation type="submission" date="2020-09" db="EMBL/GenBank/DDBJ databases">
        <authorList>
            <person name="Sun Q."/>
            <person name="Ohkuma M."/>
        </authorList>
    </citation>
    <scope>NUCLEOTIDE SEQUENCE</scope>
    <source>
        <strain evidence="1">JCM 13064</strain>
    </source>
</reference>
<sequence length="113" mass="12071">MKFRAEMGIAFEGDLALLEPHLDDLMEQLLAIEDADKAVEDPDITASLASGEAMISMFLDVADLPEAAQKLVAVVRSAIHAIGDGTPGWDELARAVHEQCMAVRPADQALVDA</sequence>
<organism evidence="1 2">
    <name type="scientific">Sphaerisporangium melleum</name>
    <dbReference type="NCBI Taxonomy" id="321316"/>
    <lineage>
        <taxon>Bacteria</taxon>
        <taxon>Bacillati</taxon>
        <taxon>Actinomycetota</taxon>
        <taxon>Actinomycetes</taxon>
        <taxon>Streptosporangiales</taxon>
        <taxon>Streptosporangiaceae</taxon>
        <taxon>Sphaerisporangium</taxon>
    </lineage>
</organism>
<comment type="caution">
    <text evidence="1">The sequence shown here is derived from an EMBL/GenBank/DDBJ whole genome shotgun (WGS) entry which is preliminary data.</text>
</comment>
<proteinExistence type="predicted"/>
<evidence type="ECO:0000313" key="1">
    <source>
        <dbReference type="EMBL" id="GGK61036.1"/>
    </source>
</evidence>
<name>A0A917VBC4_9ACTN</name>
<gene>
    <name evidence="1" type="ORF">GCM10007964_00190</name>
</gene>
<dbReference type="Proteomes" id="UP000645217">
    <property type="component" value="Unassembled WGS sequence"/>
</dbReference>
<protein>
    <submittedName>
        <fullName evidence="1">Uncharacterized protein</fullName>
    </submittedName>
</protein>
<dbReference type="EMBL" id="BMNT01000001">
    <property type="protein sequence ID" value="GGK61036.1"/>
    <property type="molecule type" value="Genomic_DNA"/>
</dbReference>
<dbReference type="AlphaFoldDB" id="A0A917VBC4"/>
<evidence type="ECO:0000313" key="2">
    <source>
        <dbReference type="Proteomes" id="UP000645217"/>
    </source>
</evidence>
<reference evidence="1" key="1">
    <citation type="journal article" date="2014" name="Int. J. Syst. Evol. Microbiol.">
        <title>Complete genome sequence of Corynebacterium casei LMG S-19264T (=DSM 44701T), isolated from a smear-ripened cheese.</title>
        <authorList>
            <consortium name="US DOE Joint Genome Institute (JGI-PGF)"/>
            <person name="Walter F."/>
            <person name="Albersmeier A."/>
            <person name="Kalinowski J."/>
            <person name="Ruckert C."/>
        </authorList>
    </citation>
    <scope>NUCLEOTIDE SEQUENCE</scope>
    <source>
        <strain evidence="1">JCM 13064</strain>
    </source>
</reference>
<dbReference type="RefSeq" id="WP_189160830.1">
    <property type="nucleotide sequence ID" value="NZ_BMNT01000001.1"/>
</dbReference>